<dbReference type="PANTHER" id="PTHR42681">
    <property type="entry name" value="MALONYL-COA-ACYL CARRIER PROTEIN TRANSACYLASE, MITOCHONDRIAL"/>
    <property type="match status" value="1"/>
</dbReference>
<dbReference type="Gene3D" id="3.30.70.250">
    <property type="entry name" value="Malonyl-CoA ACP transacylase, ACP-binding"/>
    <property type="match status" value="1"/>
</dbReference>
<dbReference type="NCBIfam" id="TIGR00128">
    <property type="entry name" value="fabD"/>
    <property type="match status" value="1"/>
</dbReference>
<evidence type="ECO:0000256" key="6">
    <source>
        <dbReference type="PIRNR" id="PIRNR000446"/>
    </source>
</evidence>
<feature type="active site" evidence="7">
    <location>
        <position position="200"/>
    </location>
</feature>
<dbReference type="Pfam" id="PF00698">
    <property type="entry name" value="Acyl_transf_1"/>
    <property type="match status" value="1"/>
</dbReference>
<evidence type="ECO:0000256" key="7">
    <source>
        <dbReference type="PIRSR" id="PIRSR000446-1"/>
    </source>
</evidence>
<feature type="domain" description="Malonyl-CoA:ACP transacylase (MAT)" evidence="8">
    <location>
        <begin position="6"/>
        <end position="301"/>
    </location>
</feature>
<feature type="active site" evidence="7">
    <location>
        <position position="91"/>
    </location>
</feature>
<dbReference type="InterPro" id="IPR016035">
    <property type="entry name" value="Acyl_Trfase/lysoPLipase"/>
</dbReference>
<protein>
    <recommendedName>
        <fullName evidence="2 6">Malonyl CoA-acyl carrier protein transacylase</fullName>
        <ecNumber evidence="1 6">2.3.1.39</ecNumber>
    </recommendedName>
</protein>
<evidence type="ECO:0000256" key="1">
    <source>
        <dbReference type="ARBA" id="ARBA00013258"/>
    </source>
</evidence>
<dbReference type="SUPFAM" id="SSF52151">
    <property type="entry name" value="FabD/lysophospholipase-like"/>
    <property type="match status" value="1"/>
</dbReference>
<evidence type="ECO:0000256" key="3">
    <source>
        <dbReference type="ARBA" id="ARBA00022679"/>
    </source>
</evidence>
<organism evidence="9 10">
    <name type="scientific">Natronospira elongata</name>
    <dbReference type="NCBI Taxonomy" id="3110268"/>
    <lineage>
        <taxon>Bacteria</taxon>
        <taxon>Pseudomonadati</taxon>
        <taxon>Pseudomonadota</taxon>
        <taxon>Gammaproteobacteria</taxon>
        <taxon>Natronospirales</taxon>
        <taxon>Natronospiraceae</taxon>
        <taxon>Natronospira</taxon>
    </lineage>
</organism>
<dbReference type="GO" id="GO:0006633">
    <property type="term" value="P:fatty acid biosynthetic process"/>
    <property type="evidence" value="ECO:0007669"/>
    <property type="project" value="TreeGrafter"/>
</dbReference>
<evidence type="ECO:0000313" key="9">
    <source>
        <dbReference type="EMBL" id="MEA5445270.1"/>
    </source>
</evidence>
<evidence type="ECO:0000256" key="2">
    <source>
        <dbReference type="ARBA" id="ARBA00018953"/>
    </source>
</evidence>
<sequence length="316" mass="33496">MSFAMIFPGQGAQSVGMLKQLAETYPEVRDSFTEASDALGADLWKLSQEGPEEQLNRTEWTQPALLTAGVAVWRVWQGRGGPQPDLMAGHSLGEYAALVAAGSLAFDEAVKLVQFRGQAMQEAVPEGSGAMAAILGLDDDQVAEVCGKAADEEVVEPVNFNSPGQVVIAGHKGAVERAIAEAKAAGAKRAMPLPVSVPSHCRLMGSAAEAMAKRLADVAIEMPAVPVIHNFNVEVEHNASGIRDALVAQLNHPVRWVETIEAMQERGIQAVVEAGPGKVLCGLNRRIDRRMPAHPVMDPESLDKALEALSGENGSD</sequence>
<proteinExistence type="inferred from homology"/>
<dbReference type="PANTHER" id="PTHR42681:SF1">
    <property type="entry name" value="MALONYL-COA-ACYL CARRIER PROTEIN TRANSACYLASE, MITOCHONDRIAL"/>
    <property type="match status" value="1"/>
</dbReference>
<dbReference type="InterPro" id="IPR050858">
    <property type="entry name" value="Mal-CoA-ACP_Trans/PKS_FabD"/>
</dbReference>
<dbReference type="GO" id="GO:0004314">
    <property type="term" value="F:[acyl-carrier-protein] S-malonyltransferase activity"/>
    <property type="evidence" value="ECO:0007669"/>
    <property type="project" value="UniProtKB-EC"/>
</dbReference>
<evidence type="ECO:0000256" key="5">
    <source>
        <dbReference type="ARBA" id="ARBA00048462"/>
    </source>
</evidence>
<keyword evidence="3 6" id="KW-0808">Transferase</keyword>
<dbReference type="AlphaFoldDB" id="A0AAP6JE20"/>
<dbReference type="RefSeq" id="WP_346050900.1">
    <property type="nucleotide sequence ID" value="NZ_JAYGII010000008.1"/>
</dbReference>
<dbReference type="InterPro" id="IPR014043">
    <property type="entry name" value="Acyl_transferase_dom"/>
</dbReference>
<reference evidence="9 10" key="1">
    <citation type="submission" date="2023-12" db="EMBL/GenBank/DDBJ databases">
        <title>Whole-genome sequencing of halo(alkali)philic microorganisms from hypersaline lakes.</title>
        <authorList>
            <person name="Sorokin D.Y."/>
            <person name="Merkel A.Y."/>
            <person name="Messina E."/>
            <person name="Yakimov M."/>
        </authorList>
    </citation>
    <scope>NUCLEOTIDE SEQUENCE [LARGE SCALE GENOMIC DNA]</scope>
    <source>
        <strain evidence="9 10">AB-CW1</strain>
    </source>
</reference>
<keyword evidence="4 6" id="KW-0012">Acyltransferase</keyword>
<dbReference type="EMBL" id="JAYGII010000008">
    <property type="protein sequence ID" value="MEA5445270.1"/>
    <property type="molecule type" value="Genomic_DNA"/>
</dbReference>
<dbReference type="InterPro" id="IPR004410">
    <property type="entry name" value="Malonyl_CoA-ACP_transAc_FabD"/>
</dbReference>
<evidence type="ECO:0000259" key="8">
    <source>
        <dbReference type="SMART" id="SM00827"/>
    </source>
</evidence>
<dbReference type="Gene3D" id="3.40.366.10">
    <property type="entry name" value="Malonyl-Coenzyme A Acyl Carrier Protein, domain 2"/>
    <property type="match status" value="1"/>
</dbReference>
<dbReference type="Proteomes" id="UP001302316">
    <property type="component" value="Unassembled WGS sequence"/>
</dbReference>
<gene>
    <name evidence="9" type="primary">fabD</name>
    <name evidence="9" type="ORF">VCB98_05505</name>
</gene>
<dbReference type="InterPro" id="IPR016036">
    <property type="entry name" value="Malonyl_transacylase_ACP-bd"/>
</dbReference>
<dbReference type="EC" id="2.3.1.39" evidence="1 6"/>
<keyword evidence="10" id="KW-1185">Reference proteome</keyword>
<accession>A0AAP6JE20</accession>
<dbReference type="SMART" id="SM00827">
    <property type="entry name" value="PKS_AT"/>
    <property type="match status" value="1"/>
</dbReference>
<dbReference type="PIRSF" id="PIRSF000446">
    <property type="entry name" value="Mct"/>
    <property type="match status" value="1"/>
</dbReference>
<dbReference type="InterPro" id="IPR024925">
    <property type="entry name" value="Malonyl_CoA-ACP_transAc"/>
</dbReference>
<evidence type="ECO:0000256" key="4">
    <source>
        <dbReference type="ARBA" id="ARBA00023315"/>
    </source>
</evidence>
<comment type="catalytic activity">
    <reaction evidence="5 6">
        <text>holo-[ACP] + malonyl-CoA = malonyl-[ACP] + CoA</text>
        <dbReference type="Rhea" id="RHEA:41792"/>
        <dbReference type="Rhea" id="RHEA-COMP:9623"/>
        <dbReference type="Rhea" id="RHEA-COMP:9685"/>
        <dbReference type="ChEBI" id="CHEBI:57287"/>
        <dbReference type="ChEBI" id="CHEBI:57384"/>
        <dbReference type="ChEBI" id="CHEBI:64479"/>
        <dbReference type="ChEBI" id="CHEBI:78449"/>
        <dbReference type="EC" id="2.3.1.39"/>
    </reaction>
</comment>
<name>A0AAP6JE20_9GAMM</name>
<comment type="similarity">
    <text evidence="6">Belongs to the fabD family.</text>
</comment>
<dbReference type="GO" id="GO:0005829">
    <property type="term" value="C:cytosol"/>
    <property type="evidence" value="ECO:0007669"/>
    <property type="project" value="TreeGrafter"/>
</dbReference>
<dbReference type="FunFam" id="3.30.70.250:FF:000001">
    <property type="entry name" value="Malonyl CoA-acyl carrier protein transacylase"/>
    <property type="match status" value="1"/>
</dbReference>
<dbReference type="SUPFAM" id="SSF55048">
    <property type="entry name" value="Probable ACP-binding domain of malonyl-CoA ACP transacylase"/>
    <property type="match status" value="1"/>
</dbReference>
<comment type="caution">
    <text evidence="9">The sequence shown here is derived from an EMBL/GenBank/DDBJ whole genome shotgun (WGS) entry which is preliminary data.</text>
</comment>
<dbReference type="InterPro" id="IPR001227">
    <property type="entry name" value="Ac_transferase_dom_sf"/>
</dbReference>
<evidence type="ECO:0000313" key="10">
    <source>
        <dbReference type="Proteomes" id="UP001302316"/>
    </source>
</evidence>